<dbReference type="InterPro" id="IPR000953">
    <property type="entry name" value="Chromo/chromo_shadow_dom"/>
</dbReference>
<dbReference type="Proteomes" id="UP000472272">
    <property type="component" value="Chromosome 8"/>
</dbReference>
<dbReference type="Gene3D" id="1.10.12.10">
    <property type="entry name" value="Lyase 2-enoyl-coa Hydratase, Chain A, domain 2"/>
    <property type="match status" value="1"/>
</dbReference>
<reference evidence="5" key="3">
    <citation type="submission" date="2025-09" db="UniProtKB">
        <authorList>
            <consortium name="Ensembl"/>
        </authorList>
    </citation>
    <scope>IDENTIFICATION</scope>
</reference>
<dbReference type="OMA" id="QASTPKF"/>
<proteinExistence type="predicted"/>
<dbReference type="CDD" id="cd06558">
    <property type="entry name" value="crotonase-like"/>
    <property type="match status" value="1"/>
</dbReference>
<reference evidence="5" key="2">
    <citation type="submission" date="2025-08" db="UniProtKB">
        <authorList>
            <consortium name="Ensembl"/>
        </authorList>
    </citation>
    <scope>IDENTIFICATION</scope>
</reference>
<dbReference type="CDD" id="cd18634">
    <property type="entry name" value="CD_CDY"/>
    <property type="match status" value="1"/>
</dbReference>
<evidence type="ECO:0000259" key="4">
    <source>
        <dbReference type="PROSITE" id="PS50013"/>
    </source>
</evidence>
<dbReference type="GO" id="GO:0003714">
    <property type="term" value="F:transcription corepressor activity"/>
    <property type="evidence" value="ECO:0007669"/>
    <property type="project" value="TreeGrafter"/>
</dbReference>
<dbReference type="Gene3D" id="3.90.226.10">
    <property type="entry name" value="2-enoyl-CoA Hydratase, Chain A, domain 1"/>
    <property type="match status" value="1"/>
</dbReference>
<dbReference type="InterPro" id="IPR014748">
    <property type="entry name" value="Enoyl-CoA_hydra_C"/>
</dbReference>
<dbReference type="InterPro" id="IPR023780">
    <property type="entry name" value="Chromo_domain"/>
</dbReference>
<dbReference type="Pfam" id="PF00385">
    <property type="entry name" value="Chromo"/>
    <property type="match status" value="1"/>
</dbReference>
<dbReference type="AlphaFoldDB" id="A0A670IQ68"/>
<dbReference type="PANTHER" id="PTHR43684">
    <property type="match status" value="1"/>
</dbReference>
<dbReference type="Ensembl" id="ENSPMRT00000015260.1">
    <property type="protein sequence ID" value="ENSPMRP00000014288.1"/>
    <property type="gene ID" value="ENSPMRG00000009518.1"/>
</dbReference>
<dbReference type="InterPro" id="IPR023779">
    <property type="entry name" value="Chromodomain_CS"/>
</dbReference>
<evidence type="ECO:0000256" key="3">
    <source>
        <dbReference type="SAM" id="MobiDB-lite"/>
    </source>
</evidence>
<dbReference type="InterPro" id="IPR016197">
    <property type="entry name" value="Chromo-like_dom_sf"/>
</dbReference>
<dbReference type="InterPro" id="IPR029045">
    <property type="entry name" value="ClpP/crotonase-like_dom_sf"/>
</dbReference>
<dbReference type="FunFam" id="3.90.226.10:FF:000012">
    <property type="entry name" value="Chromodomain Y-like protein 2"/>
    <property type="match status" value="1"/>
</dbReference>
<name>A0A670IQ68_PODMU</name>
<feature type="compositionally biased region" description="Basic and acidic residues" evidence="3">
    <location>
        <begin position="88"/>
        <end position="98"/>
    </location>
</feature>
<evidence type="ECO:0000256" key="2">
    <source>
        <dbReference type="ARBA" id="ARBA00023242"/>
    </source>
</evidence>
<keyword evidence="6" id="KW-1185">Reference proteome</keyword>
<evidence type="ECO:0000313" key="5">
    <source>
        <dbReference type="Ensembl" id="ENSPMRP00000014288.1"/>
    </source>
</evidence>
<sequence length="491" mass="55049">ISRGGIYLSQKIVDKRKNKKGKWEYLIRWKGYGSNEDTWEPEHHLLHCEEFIDEFNGLHVTREKRAKHGKQASTPKFLRESRASSLDKIPHRPSDSGKSKGLPHKRKRMAPSFQKQKKGYAAKPAPSGDRAAKTVSYRTTPSGLQIMPLKKPHNVLQNGDASYEKDSRHFGNGPPKPDLDLNEHEAEPDLPGVLDVNNEPPVMNGIGSSLANGGLNLHSTVKRKLEGEKDYVFDKRLRYSVRQNESNCRFRDIVVHNNALTPEIMKEVRRALCNASADDSKLLLLSAVGSVFCSGLDYSYLIGRLSNDRRKESTRIAEAIRDFVKAFIQFKKPIVVAINGPALGLGASILPLCDIVWASEKAWFQTPYATIRLTPAGCSSYTFPQILGVALANEMLFCGRKLTAQEACSRGLVSQVFWPTTFGQEVMLRVKEMASCSAVVLEESKCLVRSFLKSGLEDVNEKECQMLKQLWSSSKGLDSLFSYLQDKIYEV</sequence>
<accession>A0A670IQ68</accession>
<dbReference type="PROSITE" id="PS00598">
    <property type="entry name" value="CHROMO_1"/>
    <property type="match status" value="1"/>
</dbReference>
<keyword evidence="2" id="KW-0539">Nucleus</keyword>
<comment type="subcellular location">
    <subcellularLocation>
        <location evidence="1">Nucleus</location>
    </subcellularLocation>
</comment>
<dbReference type="InterPro" id="IPR051053">
    <property type="entry name" value="ECH/Chromodomain_protein"/>
</dbReference>
<dbReference type="SUPFAM" id="SSF52096">
    <property type="entry name" value="ClpP/crotonase"/>
    <property type="match status" value="1"/>
</dbReference>
<evidence type="ECO:0000256" key="1">
    <source>
        <dbReference type="ARBA" id="ARBA00004123"/>
    </source>
</evidence>
<dbReference type="SUPFAM" id="SSF54160">
    <property type="entry name" value="Chromo domain-like"/>
    <property type="match status" value="1"/>
</dbReference>
<dbReference type="Gene3D" id="2.40.50.40">
    <property type="match status" value="1"/>
</dbReference>
<feature type="compositionally biased region" description="Basic residues" evidence="3">
    <location>
        <begin position="101"/>
        <end position="120"/>
    </location>
</feature>
<protein>
    <submittedName>
        <fullName evidence="5">Chromodomain Y like 2</fullName>
    </submittedName>
</protein>
<feature type="region of interest" description="Disordered" evidence="3">
    <location>
        <begin position="63"/>
        <end position="184"/>
    </location>
</feature>
<dbReference type="Pfam" id="PF00378">
    <property type="entry name" value="ECH_1"/>
    <property type="match status" value="1"/>
</dbReference>
<dbReference type="PANTHER" id="PTHR43684:SF2">
    <property type="entry name" value="CHROMODOMAIN Y-LIKE PROTEIN 2"/>
    <property type="match status" value="1"/>
</dbReference>
<feature type="domain" description="Chromo" evidence="4">
    <location>
        <begin position="7"/>
        <end position="67"/>
    </location>
</feature>
<reference evidence="5 6" key="1">
    <citation type="journal article" date="2019" name="Proc. Natl. Acad. Sci. U.S.A.">
        <title>Regulatory changes in pterin and carotenoid genes underlie balanced color polymorphisms in the wall lizard.</title>
        <authorList>
            <person name="Andrade P."/>
            <person name="Pinho C."/>
            <person name="Perez I de Lanuza G."/>
            <person name="Afonso S."/>
            <person name="Brejcha J."/>
            <person name="Rubin C.J."/>
            <person name="Wallerman O."/>
            <person name="Pereira P."/>
            <person name="Sabatino S.J."/>
            <person name="Bellati A."/>
            <person name="Pellitteri-Rosa D."/>
            <person name="Bosakova Z."/>
            <person name="Bunikis I."/>
            <person name="Carretero M.A."/>
            <person name="Feiner N."/>
            <person name="Marsik P."/>
            <person name="Pauperio F."/>
            <person name="Salvi D."/>
            <person name="Soler L."/>
            <person name="While G.M."/>
            <person name="Uller T."/>
            <person name="Font E."/>
            <person name="Andersson L."/>
            <person name="Carneiro M."/>
        </authorList>
    </citation>
    <scope>NUCLEOTIDE SEQUENCE</scope>
</reference>
<dbReference type="GeneTree" id="ENSGT00940000159646"/>
<evidence type="ECO:0000313" key="6">
    <source>
        <dbReference type="Proteomes" id="UP000472272"/>
    </source>
</evidence>
<dbReference type="PROSITE" id="PS50013">
    <property type="entry name" value="CHROMO_2"/>
    <property type="match status" value="1"/>
</dbReference>
<dbReference type="GO" id="GO:0005634">
    <property type="term" value="C:nucleus"/>
    <property type="evidence" value="ECO:0007669"/>
    <property type="project" value="UniProtKB-SubCell"/>
</dbReference>
<dbReference type="InterPro" id="IPR001753">
    <property type="entry name" value="Enoyl-CoA_hydra/iso"/>
</dbReference>
<dbReference type="SMART" id="SM00298">
    <property type="entry name" value="CHROMO"/>
    <property type="match status" value="1"/>
</dbReference>
<gene>
    <name evidence="5" type="primary">CDYL2</name>
</gene>
<organism evidence="5 6">
    <name type="scientific">Podarcis muralis</name>
    <name type="common">Wall lizard</name>
    <name type="synonym">Lacerta muralis</name>
    <dbReference type="NCBI Taxonomy" id="64176"/>
    <lineage>
        <taxon>Eukaryota</taxon>
        <taxon>Metazoa</taxon>
        <taxon>Chordata</taxon>
        <taxon>Craniata</taxon>
        <taxon>Vertebrata</taxon>
        <taxon>Euteleostomi</taxon>
        <taxon>Lepidosauria</taxon>
        <taxon>Squamata</taxon>
        <taxon>Bifurcata</taxon>
        <taxon>Unidentata</taxon>
        <taxon>Episquamata</taxon>
        <taxon>Laterata</taxon>
        <taxon>Lacertibaenia</taxon>
        <taxon>Lacertidae</taxon>
        <taxon>Podarcis</taxon>
    </lineage>
</organism>